<dbReference type="InterPro" id="IPR032675">
    <property type="entry name" value="LRR_dom_sf"/>
</dbReference>
<dbReference type="Gene3D" id="3.80.10.10">
    <property type="entry name" value="Ribonuclease Inhibitor"/>
    <property type="match status" value="1"/>
</dbReference>
<dbReference type="GO" id="GO:0031146">
    <property type="term" value="P:SCF-dependent proteasomal ubiquitin-dependent protein catabolic process"/>
    <property type="evidence" value="ECO:0000318"/>
    <property type="project" value="GO_Central"/>
</dbReference>
<protein>
    <submittedName>
        <fullName evidence="2">F-box only protein 39-like</fullName>
    </submittedName>
</protein>
<dbReference type="Gene3D" id="1.20.1280.50">
    <property type="match status" value="1"/>
</dbReference>
<organism evidence="2 3">
    <name type="scientific">Ciona intestinalis</name>
    <name type="common">Transparent sea squirt</name>
    <name type="synonym">Ascidia intestinalis</name>
    <dbReference type="NCBI Taxonomy" id="7719"/>
    <lineage>
        <taxon>Eukaryota</taxon>
        <taxon>Metazoa</taxon>
        <taxon>Chordata</taxon>
        <taxon>Tunicata</taxon>
        <taxon>Ascidiacea</taxon>
        <taxon>Phlebobranchia</taxon>
        <taxon>Cionidae</taxon>
        <taxon>Ciona</taxon>
    </lineage>
</organism>
<name>F7ALS7_CIOIN</name>
<accession>F7ALS7</accession>
<evidence type="ECO:0000313" key="3">
    <source>
        <dbReference type="Proteomes" id="UP000008144"/>
    </source>
</evidence>
<reference evidence="2" key="3">
    <citation type="submission" date="2025-09" db="UniProtKB">
        <authorList>
            <consortium name="Ensembl"/>
        </authorList>
    </citation>
    <scope>IDENTIFICATION</scope>
</reference>
<dbReference type="Ensembl" id="ENSCINT00000010990.2">
    <property type="protein sequence ID" value="ENSCINP00000010990.2"/>
    <property type="gene ID" value="ENSCING00000005348.2"/>
</dbReference>
<evidence type="ECO:0000259" key="1">
    <source>
        <dbReference type="PROSITE" id="PS50181"/>
    </source>
</evidence>
<dbReference type="Proteomes" id="UP000008144">
    <property type="component" value="Unassembled WGS sequence"/>
</dbReference>
<proteinExistence type="predicted"/>
<reference evidence="2" key="2">
    <citation type="submission" date="2025-08" db="UniProtKB">
        <authorList>
            <consortium name="Ensembl"/>
        </authorList>
    </citation>
    <scope>IDENTIFICATION</scope>
</reference>
<dbReference type="PANTHER" id="PTHR20933">
    <property type="entry name" value="F-BOX ONLY PROTEIN 33"/>
    <property type="match status" value="1"/>
</dbReference>
<dbReference type="GeneTree" id="ENSGT00510000048837"/>
<reference evidence="3" key="1">
    <citation type="journal article" date="2002" name="Science">
        <title>The draft genome of Ciona intestinalis: insights into chordate and vertebrate origins.</title>
        <authorList>
            <person name="Dehal P."/>
            <person name="Satou Y."/>
            <person name="Campbell R.K."/>
            <person name="Chapman J."/>
            <person name="Degnan B."/>
            <person name="De Tomaso A."/>
            <person name="Davidson B."/>
            <person name="Di Gregorio A."/>
            <person name="Gelpke M."/>
            <person name="Goodstein D.M."/>
            <person name="Harafuji N."/>
            <person name="Hastings K.E."/>
            <person name="Ho I."/>
            <person name="Hotta K."/>
            <person name="Huang W."/>
            <person name="Kawashima T."/>
            <person name="Lemaire P."/>
            <person name="Martinez D."/>
            <person name="Meinertzhagen I.A."/>
            <person name="Necula S."/>
            <person name="Nonaka M."/>
            <person name="Putnam N."/>
            <person name="Rash S."/>
            <person name="Saiga H."/>
            <person name="Satake M."/>
            <person name="Terry A."/>
            <person name="Yamada L."/>
            <person name="Wang H.G."/>
            <person name="Awazu S."/>
            <person name="Azumi K."/>
            <person name="Boore J."/>
            <person name="Branno M."/>
            <person name="Chin-Bow S."/>
            <person name="DeSantis R."/>
            <person name="Doyle S."/>
            <person name="Francino P."/>
            <person name="Keys D.N."/>
            <person name="Haga S."/>
            <person name="Hayashi H."/>
            <person name="Hino K."/>
            <person name="Imai K.S."/>
            <person name="Inaba K."/>
            <person name="Kano S."/>
            <person name="Kobayashi K."/>
            <person name="Kobayashi M."/>
            <person name="Lee B.I."/>
            <person name="Makabe K.W."/>
            <person name="Manohar C."/>
            <person name="Matassi G."/>
            <person name="Medina M."/>
            <person name="Mochizuki Y."/>
            <person name="Mount S."/>
            <person name="Morishita T."/>
            <person name="Miura S."/>
            <person name="Nakayama A."/>
            <person name="Nishizaka S."/>
            <person name="Nomoto H."/>
            <person name="Ohta F."/>
            <person name="Oishi K."/>
            <person name="Rigoutsos I."/>
            <person name="Sano M."/>
            <person name="Sasaki A."/>
            <person name="Sasakura Y."/>
            <person name="Shoguchi E."/>
            <person name="Shin-i T."/>
            <person name="Spagnuolo A."/>
            <person name="Stainier D."/>
            <person name="Suzuki M.M."/>
            <person name="Tassy O."/>
            <person name="Takatori N."/>
            <person name="Tokuoka M."/>
            <person name="Yagi K."/>
            <person name="Yoshizaki F."/>
            <person name="Wada S."/>
            <person name="Zhang C."/>
            <person name="Hyatt P.D."/>
            <person name="Larimer F."/>
            <person name="Detter C."/>
            <person name="Doggett N."/>
            <person name="Glavina T."/>
            <person name="Hawkins T."/>
            <person name="Richardson P."/>
            <person name="Lucas S."/>
            <person name="Kohara Y."/>
            <person name="Levine M."/>
            <person name="Satoh N."/>
            <person name="Rokhsar D.S."/>
        </authorList>
    </citation>
    <scope>NUCLEOTIDE SEQUENCE [LARGE SCALE GENOMIC DNA]</scope>
</reference>
<dbReference type="InParanoid" id="F7ALS7"/>
<dbReference type="PANTHER" id="PTHR20933:SF4">
    <property type="entry name" value="F-BOX INVOLVED IN POLYQ PATHOGENESIS, ISOFORM A"/>
    <property type="match status" value="1"/>
</dbReference>
<dbReference type="InterPro" id="IPR001810">
    <property type="entry name" value="F-box_dom"/>
</dbReference>
<sequence length="449" mass="52882">CEETKANTRPQTPVSDTKSWDNLPHVSLIKIFTYLKESQLLELQFVCKRWYDVIRHTPSLWREKYFRFSGREPRDLTHQPYRYATHFIRTFGKYLHVLEFRLHSPVSTGVCKKFQVCVKVCLNHLAKSRARIKVLSLPMLQLDRSQWMLYKEDFCSALAKFFCKSQHSMRDVCLRGARANFDDGYKVLYAMGYNTGDTVTRLDLEDFFGRTPTPVYDKPQFVDCLKNFTNLQELDLNYSCLSEELLDGLAEKLNPDSLRWFYIKVYAYDPHNQVVWGHSWGALVKKCPSLKVNMLFQRVMTSDEHFRILLPQIPLSQVSFDGCYFADQSWQLYPTIASILPLFKKHLRRITIDLPDTREVFENELLTLIQHCDKLVSLKLYAFITSRFVDRLLQMVQDGKSKLEIIKIRIYLRDYDTQDEESELDRIFAKYERLVGGDLNYYASCVTSI</sequence>
<dbReference type="SUPFAM" id="SSF81383">
    <property type="entry name" value="F-box domain"/>
    <property type="match status" value="1"/>
</dbReference>
<dbReference type="STRING" id="7719.ENSCINP00000010990"/>
<dbReference type="OMA" id="MATFHNL"/>
<dbReference type="SMART" id="SM00256">
    <property type="entry name" value="FBOX"/>
    <property type="match status" value="1"/>
</dbReference>
<evidence type="ECO:0000313" key="2">
    <source>
        <dbReference type="Ensembl" id="ENSCINP00000010990.2"/>
    </source>
</evidence>
<dbReference type="InterPro" id="IPR036047">
    <property type="entry name" value="F-box-like_dom_sf"/>
</dbReference>
<dbReference type="Pfam" id="PF12937">
    <property type="entry name" value="F-box-like"/>
    <property type="match status" value="1"/>
</dbReference>
<dbReference type="SUPFAM" id="SSF52047">
    <property type="entry name" value="RNI-like"/>
    <property type="match status" value="1"/>
</dbReference>
<dbReference type="HOGENOM" id="CLU_050223_0_0_1"/>
<dbReference type="PROSITE" id="PS50181">
    <property type="entry name" value="FBOX"/>
    <property type="match status" value="1"/>
</dbReference>
<gene>
    <name evidence="2" type="primary">LOC100183530</name>
</gene>
<dbReference type="AlphaFoldDB" id="F7ALS7"/>
<keyword evidence="3" id="KW-1185">Reference proteome</keyword>
<feature type="domain" description="F-box" evidence="1">
    <location>
        <begin position="17"/>
        <end position="64"/>
    </location>
</feature>
<dbReference type="GO" id="GO:0019005">
    <property type="term" value="C:SCF ubiquitin ligase complex"/>
    <property type="evidence" value="ECO:0000318"/>
    <property type="project" value="GO_Central"/>
</dbReference>